<protein>
    <submittedName>
        <fullName evidence="2">Cytochrome c-type biogenesis protein CcsA/ResC</fullName>
    </submittedName>
</protein>
<keyword evidence="1" id="KW-0472">Membrane</keyword>
<evidence type="ECO:0000256" key="1">
    <source>
        <dbReference type="SAM" id="Phobius"/>
    </source>
</evidence>
<keyword evidence="1" id="KW-1133">Transmembrane helix</keyword>
<keyword evidence="1" id="KW-0812">Transmembrane</keyword>
<dbReference type="Proteomes" id="UP000018949">
    <property type="component" value="Unassembled WGS sequence"/>
</dbReference>
<keyword evidence="3" id="KW-1185">Reference proteome</keyword>
<reference evidence="2 3" key="1">
    <citation type="submission" date="2013-12" db="EMBL/GenBank/DDBJ databases">
        <title>NBRP : Genome information of microbial organism related human and environment.</title>
        <authorList>
            <person name="Hattori M."/>
            <person name="Oshima K."/>
            <person name="Inaba H."/>
            <person name="Suda W."/>
            <person name="Sakamoto M."/>
            <person name="Iino T."/>
            <person name="Kitahara M."/>
            <person name="Oshida Y."/>
            <person name="Iida T."/>
            <person name="Kudo T."/>
            <person name="Itoh T."/>
            <person name="Ahmed I."/>
            <person name="Ohkuma M."/>
        </authorList>
    </citation>
    <scope>NUCLEOTIDE SEQUENCE [LARGE SCALE GENOMIC DNA]</scope>
    <source>
        <strain evidence="2 3">JCM 21738</strain>
    </source>
</reference>
<sequence length="48" mass="5487">MVEWSSNFLFAAFILYLVGILFFGGAIKDKRHADKKMPQINGRILESL</sequence>
<dbReference type="AlphaFoldDB" id="W4RGL4"/>
<feature type="transmembrane region" description="Helical" evidence="1">
    <location>
        <begin position="6"/>
        <end position="27"/>
    </location>
</feature>
<gene>
    <name evidence="2" type="ORF">JCM21738_50</name>
</gene>
<accession>W4RGL4</accession>
<evidence type="ECO:0000313" key="3">
    <source>
        <dbReference type="Proteomes" id="UP000018949"/>
    </source>
</evidence>
<evidence type="ECO:0000313" key="2">
    <source>
        <dbReference type="EMBL" id="GAE43416.1"/>
    </source>
</evidence>
<name>W4RGL4_9BACI</name>
<organism evidence="2 3">
    <name type="scientific">Mesobacillus boroniphilus JCM 21738</name>
    <dbReference type="NCBI Taxonomy" id="1294265"/>
    <lineage>
        <taxon>Bacteria</taxon>
        <taxon>Bacillati</taxon>
        <taxon>Bacillota</taxon>
        <taxon>Bacilli</taxon>
        <taxon>Bacillales</taxon>
        <taxon>Bacillaceae</taxon>
        <taxon>Mesobacillus</taxon>
    </lineage>
</organism>
<dbReference type="EMBL" id="BAUW01000001">
    <property type="protein sequence ID" value="GAE43416.1"/>
    <property type="molecule type" value="Genomic_DNA"/>
</dbReference>
<comment type="caution">
    <text evidence="2">The sequence shown here is derived from an EMBL/GenBank/DDBJ whole genome shotgun (WGS) entry which is preliminary data.</text>
</comment>
<proteinExistence type="predicted"/>